<reference evidence="8" key="1">
    <citation type="journal article" date="2017" name="bioRxiv">
        <title>Comparative analysis of the genomes of Stylophora pistillata and Acropora digitifera provides evidence for extensive differences between species of corals.</title>
        <authorList>
            <person name="Voolstra C.R."/>
            <person name="Li Y."/>
            <person name="Liew Y.J."/>
            <person name="Baumgarten S."/>
            <person name="Zoccola D."/>
            <person name="Flot J.-F."/>
            <person name="Tambutte S."/>
            <person name="Allemand D."/>
            <person name="Aranda M."/>
        </authorList>
    </citation>
    <scope>NUCLEOTIDE SEQUENCE [LARGE SCALE GENOMIC DNA]</scope>
</reference>
<dbReference type="GO" id="GO:0005737">
    <property type="term" value="C:cytoplasm"/>
    <property type="evidence" value="ECO:0007669"/>
    <property type="project" value="TreeGrafter"/>
</dbReference>
<comment type="caution">
    <text evidence="7">The sequence shown here is derived from an EMBL/GenBank/DDBJ whole genome shotgun (WGS) entry which is preliminary data.</text>
</comment>
<dbReference type="GO" id="GO:0005694">
    <property type="term" value="C:chromosome"/>
    <property type="evidence" value="ECO:0007669"/>
    <property type="project" value="TreeGrafter"/>
</dbReference>
<comment type="similarity">
    <text evidence="1">Belongs to the helicase family. RecQ subfamily.</text>
</comment>
<name>A0A2B4RQ75_STYPI</name>
<dbReference type="GO" id="GO:0005634">
    <property type="term" value="C:nucleus"/>
    <property type="evidence" value="ECO:0007669"/>
    <property type="project" value="TreeGrafter"/>
</dbReference>
<dbReference type="GO" id="GO:0043138">
    <property type="term" value="F:3'-5' DNA helicase activity"/>
    <property type="evidence" value="ECO:0007669"/>
    <property type="project" value="TreeGrafter"/>
</dbReference>
<sequence>MASSKFPEECWNCAFEAVKSYFQVDDLLPEQVDGIRAFLEKGDVFINLPTGYGKFLIYQCLPIASDVLFKKPRGSSVLVVTSPLTTLMEDQVGKVNNLGIPAGIQSANSDRPIPSVQSANSNEDIRRLVNDQITLSLQNTLPRLLQQALEDNRIQNANAQSSSDQAKKSSNTDIPVASPFPVSSVTTHQVKRPNCLIRVATAAALEILEDPVGEDDEGVDPDEIKGLLEDALVLLGNANIRLNNWRQKRFSEFLTEVGKRTLKEDIPTDKHLFPDKFRKIIQSEHDHLSTNTPITTEVPAPRKDVTLKKPVLPPRVDYNIPKLFSINVPSSRTTCRLQYFLENRKLITSDKWILQTINSYIKGYHDYQEIWKATVNEKLSTRREPDNPVDKYVVCVMQDQETIVGHLKKGKSGRFAKTIFYFLRVDNRNSCTVIVTGMPVNLGDGEGMQVPCKLLFEGEKKYVSILEREFTKLKD</sequence>
<dbReference type="AlphaFoldDB" id="A0A2B4RQ75"/>
<dbReference type="InterPro" id="IPR011545">
    <property type="entry name" value="DEAD/DEAH_box_helicase_dom"/>
</dbReference>
<keyword evidence="7" id="KW-0378">Hydrolase</keyword>
<dbReference type="SUPFAM" id="SSF52540">
    <property type="entry name" value="P-loop containing nucleoside triphosphate hydrolases"/>
    <property type="match status" value="1"/>
</dbReference>
<gene>
    <name evidence="7" type="primary">Recql</name>
    <name evidence="7" type="ORF">AWC38_SpisGene17167</name>
</gene>
<dbReference type="Pfam" id="PF00270">
    <property type="entry name" value="DEAD"/>
    <property type="match status" value="1"/>
</dbReference>
<feature type="domain" description="DEAD/DEAH-box helicase" evidence="6">
    <location>
        <begin position="30"/>
        <end position="135"/>
    </location>
</feature>
<keyword evidence="7" id="KW-0547">Nucleotide-binding</keyword>
<keyword evidence="7" id="KW-0067">ATP-binding</keyword>
<dbReference type="GO" id="GO:0009378">
    <property type="term" value="F:four-way junction helicase activity"/>
    <property type="evidence" value="ECO:0007669"/>
    <property type="project" value="TreeGrafter"/>
</dbReference>
<feature type="compositionally biased region" description="Low complexity" evidence="5">
    <location>
        <begin position="157"/>
        <end position="171"/>
    </location>
</feature>
<evidence type="ECO:0000259" key="6">
    <source>
        <dbReference type="Pfam" id="PF00270"/>
    </source>
</evidence>
<evidence type="ECO:0000256" key="1">
    <source>
        <dbReference type="ARBA" id="ARBA00005446"/>
    </source>
</evidence>
<dbReference type="Gene3D" id="3.40.50.300">
    <property type="entry name" value="P-loop containing nucleotide triphosphate hydrolases"/>
    <property type="match status" value="1"/>
</dbReference>
<accession>A0A2B4RQ75</accession>
<dbReference type="GO" id="GO:0000724">
    <property type="term" value="P:double-strand break repair via homologous recombination"/>
    <property type="evidence" value="ECO:0007669"/>
    <property type="project" value="TreeGrafter"/>
</dbReference>
<evidence type="ECO:0000313" key="8">
    <source>
        <dbReference type="Proteomes" id="UP000225706"/>
    </source>
</evidence>
<dbReference type="Gene3D" id="3.30.70.2330">
    <property type="match status" value="1"/>
</dbReference>
<dbReference type="EMBL" id="LSMT01000409">
    <property type="protein sequence ID" value="PFX18468.1"/>
    <property type="molecule type" value="Genomic_DNA"/>
</dbReference>
<dbReference type="InterPro" id="IPR027417">
    <property type="entry name" value="P-loop_NTPase"/>
</dbReference>
<keyword evidence="2" id="KW-0238">DNA-binding</keyword>
<dbReference type="OrthoDB" id="2371919at2759"/>
<evidence type="ECO:0000313" key="7">
    <source>
        <dbReference type="EMBL" id="PFX18468.1"/>
    </source>
</evidence>
<keyword evidence="8" id="KW-1185">Reference proteome</keyword>
<keyword evidence="4" id="KW-0539">Nucleus</keyword>
<evidence type="ECO:0000256" key="4">
    <source>
        <dbReference type="ARBA" id="ARBA00023242"/>
    </source>
</evidence>
<evidence type="ECO:0000256" key="3">
    <source>
        <dbReference type="ARBA" id="ARBA00023235"/>
    </source>
</evidence>
<evidence type="ECO:0000256" key="2">
    <source>
        <dbReference type="ARBA" id="ARBA00023125"/>
    </source>
</evidence>
<proteinExistence type="inferred from homology"/>
<dbReference type="PANTHER" id="PTHR13710:SF153">
    <property type="entry name" value="RECQ-LIKE DNA HELICASE BLM"/>
    <property type="match status" value="1"/>
</dbReference>
<dbReference type="Proteomes" id="UP000225706">
    <property type="component" value="Unassembled WGS sequence"/>
</dbReference>
<evidence type="ECO:0000256" key="5">
    <source>
        <dbReference type="SAM" id="MobiDB-lite"/>
    </source>
</evidence>
<dbReference type="GO" id="GO:0005524">
    <property type="term" value="F:ATP binding"/>
    <property type="evidence" value="ECO:0007669"/>
    <property type="project" value="InterPro"/>
</dbReference>
<dbReference type="STRING" id="50429.A0A2B4RQ75"/>
<dbReference type="GO" id="GO:0003677">
    <property type="term" value="F:DNA binding"/>
    <property type="evidence" value="ECO:0007669"/>
    <property type="project" value="UniProtKB-KW"/>
</dbReference>
<dbReference type="PANTHER" id="PTHR13710">
    <property type="entry name" value="DNA HELICASE RECQ FAMILY MEMBER"/>
    <property type="match status" value="1"/>
</dbReference>
<keyword evidence="3" id="KW-0413">Isomerase</keyword>
<feature type="region of interest" description="Disordered" evidence="5">
    <location>
        <begin position="157"/>
        <end position="185"/>
    </location>
</feature>
<keyword evidence="7" id="KW-0347">Helicase</keyword>
<protein>
    <submittedName>
        <fullName evidence="7">ATP-dependent DNA helicase Q1</fullName>
    </submittedName>
</protein>
<organism evidence="7 8">
    <name type="scientific">Stylophora pistillata</name>
    <name type="common">Smooth cauliflower coral</name>
    <dbReference type="NCBI Taxonomy" id="50429"/>
    <lineage>
        <taxon>Eukaryota</taxon>
        <taxon>Metazoa</taxon>
        <taxon>Cnidaria</taxon>
        <taxon>Anthozoa</taxon>
        <taxon>Hexacorallia</taxon>
        <taxon>Scleractinia</taxon>
        <taxon>Astrocoeniina</taxon>
        <taxon>Pocilloporidae</taxon>
        <taxon>Stylophora</taxon>
    </lineage>
</organism>